<dbReference type="InterPro" id="IPR011660">
    <property type="entry name" value="VapB-like"/>
</dbReference>
<dbReference type="Proteomes" id="UP001217476">
    <property type="component" value="Chromosome"/>
</dbReference>
<dbReference type="AlphaFoldDB" id="A0AAJ5VXR8"/>
<reference evidence="1" key="1">
    <citation type="submission" date="2023-03" db="EMBL/GenBank/DDBJ databases">
        <title>Andean soil-derived lignocellulolytic bacterial consortium as a source of novel taxa and putative plastic-active enzymes.</title>
        <authorList>
            <person name="Diaz-Garcia L."/>
            <person name="Chuvochina M."/>
            <person name="Feuerriegel G."/>
            <person name="Bunk B."/>
            <person name="Sproer C."/>
            <person name="Streit W.R."/>
            <person name="Rodriguez L.M."/>
            <person name="Overmann J."/>
            <person name="Jimenez D.J."/>
        </authorList>
    </citation>
    <scope>NUCLEOTIDE SEQUENCE</scope>
    <source>
        <strain evidence="1">MAG 4196</strain>
    </source>
</reference>
<accession>A0AAJ5VXR8</accession>
<name>A0AAJ5VXR8_9HYPH</name>
<gene>
    <name evidence="1" type="ORF">P0Y65_03935</name>
</gene>
<protein>
    <submittedName>
        <fullName evidence="1">Type II toxin-antitoxin system VapB family antitoxin</fullName>
    </submittedName>
</protein>
<evidence type="ECO:0000313" key="2">
    <source>
        <dbReference type="Proteomes" id="UP001217476"/>
    </source>
</evidence>
<dbReference type="EMBL" id="CP119312">
    <property type="protein sequence ID" value="WEK05417.1"/>
    <property type="molecule type" value="Genomic_DNA"/>
</dbReference>
<evidence type="ECO:0000313" key="1">
    <source>
        <dbReference type="EMBL" id="WEK05417.1"/>
    </source>
</evidence>
<sequence>MDLNSKADQLTRQLAEREGVSPLEAVVIAMEEALERRRPREPINELIDRILKQNGVVPSPTAHIPLPKSVFDEMSGESFEDEPDVR</sequence>
<proteinExistence type="predicted"/>
<dbReference type="Pfam" id="PF07704">
    <property type="entry name" value="PSK_trans_fac"/>
    <property type="match status" value="1"/>
</dbReference>
<organism evidence="1 2">
    <name type="scientific">Candidatus Devosia phytovorans</name>
    <dbReference type="NCBI Taxonomy" id="3121372"/>
    <lineage>
        <taxon>Bacteria</taxon>
        <taxon>Pseudomonadati</taxon>
        <taxon>Pseudomonadota</taxon>
        <taxon>Alphaproteobacteria</taxon>
        <taxon>Hyphomicrobiales</taxon>
        <taxon>Devosiaceae</taxon>
        <taxon>Devosia</taxon>
    </lineage>
</organism>